<proteinExistence type="predicted"/>
<dbReference type="RefSeq" id="WP_272145088.1">
    <property type="nucleotide sequence ID" value="NZ_JAQNDM010000002.1"/>
</dbReference>
<dbReference type="Proteomes" id="UP001221838">
    <property type="component" value="Unassembled WGS sequence"/>
</dbReference>
<accession>A0ABT5DPX2</accession>
<protein>
    <recommendedName>
        <fullName evidence="3">JAB domain-containing protein</fullName>
    </recommendedName>
</protein>
<gene>
    <name evidence="1" type="ORF">POL68_38635</name>
</gene>
<name>A0ABT5DPX2_9BACT</name>
<organism evidence="1 2">
    <name type="scientific">Stigmatella ashevillensis</name>
    <dbReference type="NCBI Taxonomy" id="2995309"/>
    <lineage>
        <taxon>Bacteria</taxon>
        <taxon>Pseudomonadati</taxon>
        <taxon>Myxococcota</taxon>
        <taxon>Myxococcia</taxon>
        <taxon>Myxococcales</taxon>
        <taxon>Cystobacterineae</taxon>
        <taxon>Archangiaceae</taxon>
        <taxon>Stigmatella</taxon>
    </lineage>
</organism>
<evidence type="ECO:0008006" key="3">
    <source>
        <dbReference type="Google" id="ProtNLM"/>
    </source>
</evidence>
<evidence type="ECO:0000313" key="2">
    <source>
        <dbReference type="Proteomes" id="UP001221838"/>
    </source>
</evidence>
<sequence>MDEVIDQLCPAVMRLPGATLRDYGQEYCGAIYSLGNGVYYASIASPLGPTVLVGASKRKRCTPPSYVDDERGRTVAIADFHSHPWSPSALSQQDAMAVTQLWTIRIQFDSSCHIQKLIPYTNESRPGEVYERRDKRWKLIGLIKPEDKQDGIITPVQGPD</sequence>
<reference evidence="1 2" key="1">
    <citation type="submission" date="2022-11" db="EMBL/GenBank/DDBJ databases">
        <title>Minimal conservation of predation-associated metabolite biosynthetic gene clusters underscores biosynthetic potential of Myxococcota including descriptions for ten novel species: Archangium lansinium sp. nov., Myxococcus landrumus sp. nov., Nannocystis bai.</title>
        <authorList>
            <person name="Ahearne A."/>
            <person name="Stevens C."/>
            <person name="Dowd S."/>
        </authorList>
    </citation>
    <scope>NUCLEOTIDE SEQUENCE [LARGE SCALE GENOMIC DNA]</scope>
    <source>
        <strain evidence="1 2">NCWAL01</strain>
    </source>
</reference>
<dbReference type="EMBL" id="JAQNDM010000002">
    <property type="protein sequence ID" value="MDC0714437.1"/>
    <property type="molecule type" value="Genomic_DNA"/>
</dbReference>
<comment type="caution">
    <text evidence="1">The sequence shown here is derived from an EMBL/GenBank/DDBJ whole genome shotgun (WGS) entry which is preliminary data.</text>
</comment>
<keyword evidence="2" id="KW-1185">Reference proteome</keyword>
<evidence type="ECO:0000313" key="1">
    <source>
        <dbReference type="EMBL" id="MDC0714437.1"/>
    </source>
</evidence>